<dbReference type="GO" id="GO:0005948">
    <property type="term" value="C:acetolactate synthase complex"/>
    <property type="evidence" value="ECO:0007669"/>
    <property type="project" value="TreeGrafter"/>
</dbReference>
<dbReference type="Pfam" id="PF02775">
    <property type="entry name" value="TPP_enzyme_C"/>
    <property type="match status" value="1"/>
</dbReference>
<keyword evidence="6" id="KW-1185">Reference proteome</keyword>
<evidence type="ECO:0000256" key="1">
    <source>
        <dbReference type="ARBA" id="ARBA00007812"/>
    </source>
</evidence>
<dbReference type="OrthoDB" id="2867507at2759"/>
<dbReference type="SUPFAM" id="SSF52467">
    <property type="entry name" value="DHS-like NAD/FAD-binding domain"/>
    <property type="match status" value="1"/>
</dbReference>
<dbReference type="Pfam" id="PF02776">
    <property type="entry name" value="TPP_enzyme_N"/>
    <property type="match status" value="1"/>
</dbReference>
<dbReference type="InterPro" id="IPR029035">
    <property type="entry name" value="DHS-like_NAD/FAD-binding_dom"/>
</dbReference>
<keyword evidence="2" id="KW-0786">Thiamine pyrophosphate</keyword>
<evidence type="ECO:0008006" key="7">
    <source>
        <dbReference type="Google" id="ProtNLM"/>
    </source>
</evidence>
<evidence type="ECO:0000259" key="4">
    <source>
        <dbReference type="Pfam" id="PF02776"/>
    </source>
</evidence>
<comment type="caution">
    <text evidence="5">The sequence shown here is derived from an EMBL/GenBank/DDBJ whole genome shotgun (WGS) entry which is preliminary data.</text>
</comment>
<dbReference type="Proteomes" id="UP000775872">
    <property type="component" value="Unassembled WGS sequence"/>
</dbReference>
<dbReference type="CDD" id="cd02002">
    <property type="entry name" value="TPP_BFDC"/>
    <property type="match status" value="1"/>
</dbReference>
<dbReference type="GO" id="GO:0050660">
    <property type="term" value="F:flavin adenine dinucleotide binding"/>
    <property type="evidence" value="ECO:0007669"/>
    <property type="project" value="TreeGrafter"/>
</dbReference>
<dbReference type="SUPFAM" id="SSF52518">
    <property type="entry name" value="Thiamin diphosphate-binding fold (THDP-binding)"/>
    <property type="match status" value="2"/>
</dbReference>
<sequence>MVSRRQIQHLLIAPTQSRYTTAYALFDSLWEAGITTCFVNVGSDHPSILEAIVKGKRERPDSWPKLITCPSEITAISMADGYARVTGKPQAVLVHVDVGTQALAHGLHNASVGRVPVLILAGLVPYTESGELPGSRTEYSEIHTGLNVKQNMARALQFASSSPKGPSYLVCAREVLAQEIKPYSLNLSRWVPIGETALPPDAVRDVAEALVNAERPLIITGYSGRDRRTPEILAALADSIPGIRVHDTGGSDVNIPFSNIASEGFRLGVDECTQDADVILLLDCDVPWIPSRNPPSADARIYHIDIDPLKQHYPVSFYPANGRWKADSFTALTQLVNHVKNDTALVEKLQNPVYIDRRDARAQAHQARMDEIASRPRLGDDVPLDFDNIGQLLKSVLPESTNFVIEAVTASHALHDQLQPTRPGSWINCGATGIGWSNGAALGVRMAVTDTEAQDGQDTQHQGGLVCQVVGDGSFMCAAPSSALWVGSKYQIPILTVVLNNGGWKAPRNSVKLVYPDGLGASATDDEINTGIRPSPNYAALAEAAAGSEVGWTNEIKDPQGWMKGVRVRTVGELKKALTSAVTRLSADKKSMLIEVLL</sequence>
<dbReference type="PANTHER" id="PTHR18968:SF164">
    <property type="entry name" value="PYRUVATE DECARBOXYLASE"/>
    <property type="match status" value="1"/>
</dbReference>
<evidence type="ECO:0000313" key="5">
    <source>
        <dbReference type="EMBL" id="CAH0046558.1"/>
    </source>
</evidence>
<protein>
    <recommendedName>
        <fullName evidence="7">Pyruvate decarboxylase</fullName>
    </recommendedName>
</protein>
<dbReference type="PANTHER" id="PTHR18968">
    <property type="entry name" value="THIAMINE PYROPHOSPHATE ENZYMES"/>
    <property type="match status" value="1"/>
</dbReference>
<dbReference type="GO" id="GO:0030976">
    <property type="term" value="F:thiamine pyrophosphate binding"/>
    <property type="evidence" value="ECO:0007669"/>
    <property type="project" value="InterPro"/>
</dbReference>
<dbReference type="GO" id="GO:0009099">
    <property type="term" value="P:L-valine biosynthetic process"/>
    <property type="evidence" value="ECO:0007669"/>
    <property type="project" value="TreeGrafter"/>
</dbReference>
<feature type="domain" description="Thiamine pyrophosphate enzyme TPP-binding" evidence="3">
    <location>
        <begin position="414"/>
        <end position="595"/>
    </location>
</feature>
<comment type="similarity">
    <text evidence="1">Belongs to the TPP enzyme family.</text>
</comment>
<accession>A0A9N9Z054</accession>
<feature type="domain" description="Thiamine pyrophosphate enzyme N-terminal TPP-binding" evidence="4">
    <location>
        <begin position="20"/>
        <end position="130"/>
    </location>
</feature>
<dbReference type="InterPro" id="IPR029061">
    <property type="entry name" value="THDP-binding"/>
</dbReference>
<evidence type="ECO:0000256" key="2">
    <source>
        <dbReference type="ARBA" id="ARBA00023052"/>
    </source>
</evidence>
<dbReference type="GO" id="GO:0009097">
    <property type="term" value="P:isoleucine biosynthetic process"/>
    <property type="evidence" value="ECO:0007669"/>
    <property type="project" value="TreeGrafter"/>
</dbReference>
<dbReference type="AlphaFoldDB" id="A0A9N9Z054"/>
<organism evidence="5 6">
    <name type="scientific">Clonostachys solani</name>
    <dbReference type="NCBI Taxonomy" id="160281"/>
    <lineage>
        <taxon>Eukaryota</taxon>
        <taxon>Fungi</taxon>
        <taxon>Dikarya</taxon>
        <taxon>Ascomycota</taxon>
        <taxon>Pezizomycotina</taxon>
        <taxon>Sordariomycetes</taxon>
        <taxon>Hypocreomycetidae</taxon>
        <taxon>Hypocreales</taxon>
        <taxon>Bionectriaceae</taxon>
        <taxon>Clonostachys</taxon>
    </lineage>
</organism>
<reference evidence="5" key="1">
    <citation type="submission" date="2021-10" db="EMBL/GenBank/DDBJ databases">
        <authorList>
            <person name="Piombo E."/>
        </authorList>
    </citation>
    <scope>NUCLEOTIDE SEQUENCE</scope>
</reference>
<dbReference type="EMBL" id="CABFOC020000015">
    <property type="protein sequence ID" value="CAH0046558.1"/>
    <property type="molecule type" value="Genomic_DNA"/>
</dbReference>
<evidence type="ECO:0000259" key="3">
    <source>
        <dbReference type="Pfam" id="PF02775"/>
    </source>
</evidence>
<dbReference type="GO" id="GO:0003984">
    <property type="term" value="F:acetolactate synthase activity"/>
    <property type="evidence" value="ECO:0007669"/>
    <property type="project" value="TreeGrafter"/>
</dbReference>
<proteinExistence type="inferred from homology"/>
<dbReference type="CDD" id="cd07035">
    <property type="entry name" value="TPP_PYR_POX_like"/>
    <property type="match status" value="1"/>
</dbReference>
<dbReference type="Gene3D" id="3.40.50.1220">
    <property type="entry name" value="TPP-binding domain"/>
    <property type="match status" value="1"/>
</dbReference>
<name>A0A9N9Z054_9HYPO</name>
<dbReference type="InterPro" id="IPR012001">
    <property type="entry name" value="Thiamin_PyroP_enz_TPP-bd_dom"/>
</dbReference>
<gene>
    <name evidence="5" type="ORF">CSOL1703_00012791</name>
</gene>
<dbReference type="GO" id="GO:0005739">
    <property type="term" value="C:mitochondrion"/>
    <property type="evidence" value="ECO:0007669"/>
    <property type="project" value="TreeGrafter"/>
</dbReference>
<dbReference type="InterPro" id="IPR045229">
    <property type="entry name" value="TPP_enz"/>
</dbReference>
<evidence type="ECO:0000313" key="6">
    <source>
        <dbReference type="Proteomes" id="UP000775872"/>
    </source>
</evidence>
<dbReference type="InterPro" id="IPR011766">
    <property type="entry name" value="TPP_enzyme_TPP-bd"/>
</dbReference>
<dbReference type="Gene3D" id="3.40.50.970">
    <property type="match status" value="2"/>
</dbReference>